<dbReference type="InterPro" id="IPR001223">
    <property type="entry name" value="Glyco_hydro18_cat"/>
</dbReference>
<dbReference type="PROSITE" id="PS51782">
    <property type="entry name" value="LYSM"/>
    <property type="match status" value="2"/>
</dbReference>
<dbReference type="Pfam" id="PF00704">
    <property type="entry name" value="Glyco_hydro_18"/>
    <property type="match status" value="1"/>
</dbReference>
<dbReference type="SUPFAM" id="SSF51445">
    <property type="entry name" value="(Trans)glycosidases"/>
    <property type="match status" value="1"/>
</dbReference>
<proteinExistence type="predicted"/>
<protein>
    <submittedName>
        <fullName evidence="5">Glycoside hydrolase family 18 protein</fullName>
    </submittedName>
</protein>
<evidence type="ECO:0000256" key="1">
    <source>
        <dbReference type="ARBA" id="ARBA00022801"/>
    </source>
</evidence>
<dbReference type="InterPro" id="IPR017853">
    <property type="entry name" value="GH"/>
</dbReference>
<keyword evidence="1 5" id="KW-0378">Hydrolase</keyword>
<sequence>MRIHVVKRGDTIWSLARQYRTAVEDIIRLSEPPNPASLVVGQTLLIPTAERIHIVKAGDTFYKLGQQYGVSPQRIAQANPGVNPNALRVGQRIIIPEVTAPKRTIEVNAYIEPKGLQADREILADVAPYLTYVSVFSYRATREGGLTAPNDSVVLQAARDFRIAPLLVMTNFDGTNFNTEIARTVIRNPDVKNRLFDNLVQTIRQKGFVGVNIDFERVGPEDREAYNQFLRDLEARLDTVGASLSTALAPKEADWTTGAWHGAHDYRAHGAIVDFTVIMTYEWGWSGGPPYAVAPINKMRDVLRYAVSVIPSNKILMGFPLYGYDWTLPFVKGTWARGISPQGAIIQADRENVDIQYNETLEAPFYRYYDNQRRQHEVWFEDARSVVAKLDLINEFNLRGISYWVLGNDFPQNWVLLADTFTIRKLR</sequence>
<dbReference type="RefSeq" id="WP_380024592.1">
    <property type="nucleotide sequence ID" value="NZ_JBHSHC010000028.1"/>
</dbReference>
<feature type="domain" description="GH18" evidence="4">
    <location>
        <begin position="105"/>
        <end position="427"/>
    </location>
</feature>
<dbReference type="PROSITE" id="PS51910">
    <property type="entry name" value="GH18_2"/>
    <property type="match status" value="1"/>
</dbReference>
<dbReference type="Gene3D" id="3.10.350.10">
    <property type="entry name" value="LysM domain"/>
    <property type="match status" value="2"/>
</dbReference>
<feature type="domain" description="LysM" evidence="3">
    <location>
        <begin position="51"/>
        <end position="95"/>
    </location>
</feature>
<dbReference type="PANTHER" id="PTHR46066">
    <property type="entry name" value="CHITINASE DOMAIN-CONTAINING PROTEIN 1 FAMILY MEMBER"/>
    <property type="match status" value="1"/>
</dbReference>
<dbReference type="SMART" id="SM00636">
    <property type="entry name" value="Glyco_18"/>
    <property type="match status" value="1"/>
</dbReference>
<dbReference type="PANTHER" id="PTHR46066:SF2">
    <property type="entry name" value="CHITINASE DOMAIN-CONTAINING PROTEIN 1"/>
    <property type="match status" value="1"/>
</dbReference>
<accession>A0ABV9PYK9</accession>
<dbReference type="EMBL" id="JBHSHC010000028">
    <property type="protein sequence ID" value="MFC4766698.1"/>
    <property type="molecule type" value="Genomic_DNA"/>
</dbReference>
<evidence type="ECO:0000313" key="6">
    <source>
        <dbReference type="Proteomes" id="UP001596002"/>
    </source>
</evidence>
<keyword evidence="2" id="KW-0326">Glycosidase</keyword>
<dbReference type="InterPro" id="IPR036779">
    <property type="entry name" value="LysM_dom_sf"/>
</dbReference>
<dbReference type="InterPro" id="IPR011583">
    <property type="entry name" value="Chitinase_II/V-like_cat"/>
</dbReference>
<dbReference type="Proteomes" id="UP001596002">
    <property type="component" value="Unassembled WGS sequence"/>
</dbReference>
<dbReference type="SMART" id="SM00257">
    <property type="entry name" value="LysM"/>
    <property type="match status" value="2"/>
</dbReference>
<dbReference type="Gene3D" id="3.10.50.10">
    <property type="match status" value="1"/>
</dbReference>
<dbReference type="InterPro" id="IPR029070">
    <property type="entry name" value="Chitinase_insertion_sf"/>
</dbReference>
<dbReference type="Gene3D" id="3.20.20.80">
    <property type="entry name" value="Glycosidases"/>
    <property type="match status" value="1"/>
</dbReference>
<evidence type="ECO:0000313" key="5">
    <source>
        <dbReference type="EMBL" id="MFC4766698.1"/>
    </source>
</evidence>
<dbReference type="InterPro" id="IPR018392">
    <property type="entry name" value="LysM"/>
</dbReference>
<evidence type="ECO:0000259" key="3">
    <source>
        <dbReference type="PROSITE" id="PS51782"/>
    </source>
</evidence>
<feature type="domain" description="LysM" evidence="3">
    <location>
        <begin position="2"/>
        <end position="46"/>
    </location>
</feature>
<dbReference type="GO" id="GO:0016787">
    <property type="term" value="F:hydrolase activity"/>
    <property type="evidence" value="ECO:0007669"/>
    <property type="project" value="UniProtKB-KW"/>
</dbReference>
<comment type="caution">
    <text evidence="5">The sequence shown here is derived from an EMBL/GenBank/DDBJ whole genome shotgun (WGS) entry which is preliminary data.</text>
</comment>
<dbReference type="CDD" id="cd02874">
    <property type="entry name" value="GH18_CFLE_spore_hydrolase"/>
    <property type="match status" value="1"/>
</dbReference>
<dbReference type="SUPFAM" id="SSF54106">
    <property type="entry name" value="LysM domain"/>
    <property type="match status" value="2"/>
</dbReference>
<keyword evidence="6" id="KW-1185">Reference proteome</keyword>
<reference evidence="6" key="1">
    <citation type="journal article" date="2019" name="Int. J. Syst. Evol. Microbiol.">
        <title>The Global Catalogue of Microorganisms (GCM) 10K type strain sequencing project: providing services to taxonomists for standard genome sequencing and annotation.</title>
        <authorList>
            <consortium name="The Broad Institute Genomics Platform"/>
            <consortium name="The Broad Institute Genome Sequencing Center for Infectious Disease"/>
            <person name="Wu L."/>
            <person name="Ma J."/>
        </authorList>
    </citation>
    <scope>NUCLEOTIDE SEQUENCE [LARGE SCALE GENOMIC DNA]</scope>
    <source>
        <strain evidence="6">WYCCWR 12678</strain>
    </source>
</reference>
<dbReference type="CDD" id="cd00118">
    <property type="entry name" value="LysM"/>
    <property type="match status" value="2"/>
</dbReference>
<dbReference type="InterPro" id="IPR041704">
    <property type="entry name" value="CFLE_GH18"/>
</dbReference>
<name>A0ABV9PYK9_9BACL</name>
<dbReference type="Pfam" id="PF01476">
    <property type="entry name" value="LysM"/>
    <property type="match status" value="2"/>
</dbReference>
<organism evidence="5 6">
    <name type="scientific">Effusibacillus consociatus</name>
    <dbReference type="NCBI Taxonomy" id="1117041"/>
    <lineage>
        <taxon>Bacteria</taxon>
        <taxon>Bacillati</taxon>
        <taxon>Bacillota</taxon>
        <taxon>Bacilli</taxon>
        <taxon>Bacillales</taxon>
        <taxon>Alicyclobacillaceae</taxon>
        <taxon>Effusibacillus</taxon>
    </lineage>
</organism>
<evidence type="ECO:0000256" key="2">
    <source>
        <dbReference type="ARBA" id="ARBA00023295"/>
    </source>
</evidence>
<evidence type="ECO:0000259" key="4">
    <source>
        <dbReference type="PROSITE" id="PS51910"/>
    </source>
</evidence>
<gene>
    <name evidence="5" type="ORF">ACFO8Q_04820</name>
</gene>